<dbReference type="GO" id="GO:0030299">
    <property type="term" value="P:intestinal cholesterol absorption"/>
    <property type="evidence" value="ECO:0007669"/>
    <property type="project" value="TreeGrafter"/>
</dbReference>
<dbReference type="InterPro" id="IPR053956">
    <property type="entry name" value="NPC1_MLD"/>
</dbReference>
<keyword evidence="13" id="KW-0753">Steroid metabolism</keyword>
<proteinExistence type="inferred from homology"/>
<feature type="signal peptide" evidence="16">
    <location>
        <begin position="1"/>
        <end position="25"/>
    </location>
</feature>
<keyword evidence="7 15" id="KW-1133">Transmembrane helix</keyword>
<feature type="transmembrane region" description="Helical" evidence="15">
    <location>
        <begin position="269"/>
        <end position="290"/>
    </location>
</feature>
<dbReference type="GO" id="GO:0030301">
    <property type="term" value="P:cholesterol transport"/>
    <property type="evidence" value="ECO:0007669"/>
    <property type="project" value="UniProtKB-ARBA"/>
</dbReference>
<feature type="transmembrane region" description="Helical" evidence="15">
    <location>
        <begin position="1163"/>
        <end position="1189"/>
    </location>
</feature>
<accession>A0A7G3ABJ9</accession>
<dbReference type="PROSITE" id="PS50156">
    <property type="entry name" value="SSD"/>
    <property type="match status" value="1"/>
</dbReference>
<dbReference type="Gene3D" id="1.20.1640.10">
    <property type="entry name" value="Multidrug efflux transporter AcrB transmembrane domain"/>
    <property type="match status" value="2"/>
</dbReference>
<feature type="chain" id="PRO_5028917187" evidence="16">
    <location>
        <begin position="26"/>
        <end position="1232"/>
    </location>
</feature>
<dbReference type="VEuPathDB" id="VectorBase:LLONM1_008687"/>
<dbReference type="GO" id="GO:0012505">
    <property type="term" value="C:endomembrane system"/>
    <property type="evidence" value="ECO:0007669"/>
    <property type="project" value="UniProtKB-SubCell"/>
</dbReference>
<dbReference type="InterPro" id="IPR000731">
    <property type="entry name" value="SSD"/>
</dbReference>
<evidence type="ECO:0000256" key="9">
    <source>
        <dbReference type="ARBA" id="ARBA00023136"/>
    </source>
</evidence>
<evidence type="ECO:0000256" key="4">
    <source>
        <dbReference type="ARBA" id="ARBA00022548"/>
    </source>
</evidence>
<evidence type="ECO:0000256" key="7">
    <source>
        <dbReference type="ARBA" id="ARBA00022989"/>
    </source>
</evidence>
<dbReference type="Pfam" id="PF16414">
    <property type="entry name" value="NPC1_N"/>
    <property type="match status" value="1"/>
</dbReference>
<evidence type="ECO:0000256" key="13">
    <source>
        <dbReference type="ARBA" id="ARBA00023221"/>
    </source>
</evidence>
<sequence>MRCVTPSRIFLIFVILAAGGREIAGDCVWYDVCNIDNRGQFQNCAYDGPGFPLDVAADPEAAEILRKRCPDVFTSDDTPLCCTPQSIRLMDQQFSMAEGIFGRCEGCLKNMLQSICAFSCSPEASKFVRPYVEEAGNLGRGPYVAEIDFVASGEYYNMTYESCAGIVHPATGKLAMDLACGSFGSARCTPERWFGFMGGIDLNPLAPFNINYMESDNPDERFEGAPRTCDDPFPGSYECSCMDCAANCPQGMEPVVEEHPFMVGDLNGVTFVIALFIGFLGIVFVVIVAIRTRHSDFDELPKWTGGFSGVNYYLTAFFRWLGHGCAAHPVLTLAICSWGIAGLAYGIFYLEIVTDPVELWANPDSRSRIEKDFFDSRFGAFYRTEQLFLKPYNTTHIFHETELGVVEFGPAFNRDFLLEVFRLQMELTELGQDMDLGLERICFAPIIYPGEVPTLDQCTVQSIFGYYGHDFVKFNESRIDANGFERNYLNTIISCTQNAYAPECFAPFGGPVEPGVALGGMPKPEGNEQPDYNLATAVTITFIVNNHADPDHLDLAMQWEELFINFLKNYESDIMEIAFSAERSIQDGIQELSEAEMSTVIISYAVMFVYIMIALGKISGIRTFLLESKITLAVGGIVIVLVSVACSLGIFGYAGVSTTMLTIEVIPFLVLAIGVDNIFIMVHTYNRLDRREYPSIPEGIGMAVGQVGPSILLTASAEIFCFGIGALSNMPAVHTFAMYAAVALLIDFILQLTAFVALMSLDQRRYESKRFDLMCCFRMKEYQKADKPSQSFLQRIIDKFYAPFVLSKRIRPLIFIIFILTTCLSIMVAPHLEPGLDQELSMARDSHVVKYFQFMADLLSIGPPVYFVVTSGLDYSLTESQNIICGGPLCNNDSVSVKLYMASQFPEITHLARPSSSWIDDYFDWISVDTCCKLHANGSFCPSTAPFGVCQDCEKEIVDLRPTRETFMQYFSNFLSDLPHEGCAKAGRAAYVSAINYIYDQHGDTYIQDFYFNSYHTTLSTSRDFYTALKQARIISDDIQKQFDEKELGITIFPYSVFYVFYEQYLTIWEDSLFSLGMSMLCIFGITFLVTGFDIVSALTVFLVVLMILINMLGLMWAWSITLNAVSLVNLVVSVGIGVEFVSHIVRSYTRAIGDHMDRSRAALVNTGSSVLSGITLTKFSGIIVLAFAKSQIFQVFYFRMYLGMVLIGAAHGLIFLPVLLSFIGPPSKVKE</sequence>
<evidence type="ECO:0000256" key="3">
    <source>
        <dbReference type="ARBA" id="ARBA00022448"/>
    </source>
</evidence>
<keyword evidence="6 16" id="KW-0732">Signal</keyword>
<dbReference type="PANTHER" id="PTHR45727">
    <property type="entry name" value="NPC INTRACELLULAR CHOLESTEROL TRANSPORTER 1"/>
    <property type="match status" value="1"/>
</dbReference>
<keyword evidence="10" id="KW-1015">Disulfide bond</keyword>
<feature type="transmembrane region" description="Helical" evidence="15">
    <location>
        <begin position="813"/>
        <end position="831"/>
    </location>
</feature>
<reference evidence="18" key="1">
    <citation type="journal article" date="2020" name="BMC">
        <title>Leishmania infection induces a limited differential gene expression in the sand fly midgut.</title>
        <authorList>
            <person name="Coutinho-Abreu I.V."/>
            <person name="Serafim T.D."/>
            <person name="Meneses C."/>
            <person name="Kamhawi S."/>
            <person name="Oliveira F."/>
            <person name="Valenzuela J.G."/>
        </authorList>
    </citation>
    <scope>NUCLEOTIDE SEQUENCE</scope>
    <source>
        <strain evidence="18">Jacobina</strain>
        <tissue evidence="18">Midgut</tissue>
    </source>
</reference>
<dbReference type="GO" id="GO:0042632">
    <property type="term" value="P:cholesterol homeostasis"/>
    <property type="evidence" value="ECO:0007669"/>
    <property type="project" value="TreeGrafter"/>
</dbReference>
<evidence type="ECO:0000256" key="6">
    <source>
        <dbReference type="ARBA" id="ARBA00022729"/>
    </source>
</evidence>
<comment type="subcellular location">
    <subcellularLocation>
        <location evidence="1">Endomembrane system</location>
        <topology evidence="1">Multi-pass membrane protein</topology>
    </subcellularLocation>
</comment>
<evidence type="ECO:0000256" key="2">
    <source>
        <dbReference type="ARBA" id="ARBA00005585"/>
    </source>
</evidence>
<evidence type="ECO:0000256" key="8">
    <source>
        <dbReference type="ARBA" id="ARBA00023098"/>
    </source>
</evidence>
<keyword evidence="9 15" id="KW-0472">Membrane</keyword>
<dbReference type="Pfam" id="PF22314">
    <property type="entry name" value="NPC1_MLD"/>
    <property type="match status" value="1"/>
</dbReference>
<evidence type="ECO:0000256" key="12">
    <source>
        <dbReference type="ARBA" id="ARBA00023180"/>
    </source>
</evidence>
<dbReference type="InterPro" id="IPR053958">
    <property type="entry name" value="HMGCR/SNAP/NPC1-like_SSD"/>
</dbReference>
<feature type="domain" description="SSD" evidence="17">
    <location>
        <begin position="596"/>
        <end position="761"/>
    </location>
</feature>
<feature type="transmembrane region" description="Helical" evidence="15">
    <location>
        <begin position="665"/>
        <end position="686"/>
    </location>
</feature>
<dbReference type="AlphaFoldDB" id="A0A7G3ABJ9"/>
<feature type="transmembrane region" description="Helical" evidence="15">
    <location>
        <begin position="707"/>
        <end position="730"/>
    </location>
</feature>
<evidence type="ECO:0000256" key="1">
    <source>
        <dbReference type="ARBA" id="ARBA00004127"/>
    </source>
</evidence>
<dbReference type="GO" id="GO:0008203">
    <property type="term" value="P:cholesterol metabolic process"/>
    <property type="evidence" value="ECO:0007669"/>
    <property type="project" value="UniProtKB-KW"/>
</dbReference>
<evidence type="ECO:0000259" key="17">
    <source>
        <dbReference type="PROSITE" id="PS50156"/>
    </source>
</evidence>
<feature type="transmembrane region" description="Helical" evidence="15">
    <location>
        <begin position="1098"/>
        <end position="1119"/>
    </location>
</feature>
<feature type="transmembrane region" description="Helical" evidence="15">
    <location>
        <begin position="600"/>
        <end position="618"/>
    </location>
</feature>
<keyword evidence="4" id="KW-0153">Cholesterol metabolism</keyword>
<feature type="transmembrane region" description="Helical" evidence="15">
    <location>
        <begin position="630"/>
        <end position="653"/>
    </location>
</feature>
<dbReference type="Pfam" id="PF12349">
    <property type="entry name" value="Sterol-sensing"/>
    <property type="match status" value="1"/>
</dbReference>
<dbReference type="SUPFAM" id="SSF82866">
    <property type="entry name" value="Multidrug efflux transporter AcrB transmembrane domain"/>
    <property type="match status" value="2"/>
</dbReference>
<organism evidence="18">
    <name type="scientific">Lutzomyia longipalpis</name>
    <name type="common">Sand fly</name>
    <dbReference type="NCBI Taxonomy" id="7200"/>
    <lineage>
        <taxon>Eukaryota</taxon>
        <taxon>Metazoa</taxon>
        <taxon>Ecdysozoa</taxon>
        <taxon>Arthropoda</taxon>
        <taxon>Hexapoda</taxon>
        <taxon>Insecta</taxon>
        <taxon>Pterygota</taxon>
        <taxon>Neoptera</taxon>
        <taxon>Endopterygota</taxon>
        <taxon>Diptera</taxon>
        <taxon>Nematocera</taxon>
        <taxon>Psychodoidea</taxon>
        <taxon>Psychodidae</taxon>
        <taxon>Lutzomyia</taxon>
        <taxon>Lutzomyia</taxon>
    </lineage>
</organism>
<protein>
    <submittedName>
        <fullName evidence="18">Putative cholesterol transport protein</fullName>
    </submittedName>
</protein>
<keyword evidence="8" id="KW-0443">Lipid metabolism</keyword>
<dbReference type="GO" id="GO:0005886">
    <property type="term" value="C:plasma membrane"/>
    <property type="evidence" value="ECO:0007669"/>
    <property type="project" value="TreeGrafter"/>
</dbReference>
<keyword evidence="12" id="KW-0325">Glycoprotein</keyword>
<evidence type="ECO:0000256" key="15">
    <source>
        <dbReference type="SAM" id="Phobius"/>
    </source>
</evidence>
<dbReference type="EMBL" id="GITU01001537">
    <property type="protein sequence ID" value="MBC1170240.1"/>
    <property type="molecule type" value="Transcribed_RNA"/>
</dbReference>
<dbReference type="GO" id="GO:0015485">
    <property type="term" value="F:cholesterol binding"/>
    <property type="evidence" value="ECO:0007669"/>
    <property type="project" value="TreeGrafter"/>
</dbReference>
<feature type="transmembrane region" description="Helical" evidence="15">
    <location>
        <begin position="736"/>
        <end position="761"/>
    </location>
</feature>
<feature type="transmembrane region" description="Helical" evidence="15">
    <location>
        <begin position="1201"/>
        <end position="1224"/>
    </location>
</feature>
<dbReference type="InterPro" id="IPR032190">
    <property type="entry name" value="NPC1_N"/>
</dbReference>
<dbReference type="FunFam" id="1.20.1640.10:FF:000010">
    <property type="entry name" value="NPC intracellular cholesterol transporter 1"/>
    <property type="match status" value="1"/>
</dbReference>
<keyword evidence="3" id="KW-0813">Transport</keyword>
<evidence type="ECO:0000256" key="14">
    <source>
        <dbReference type="ARBA" id="ARBA00034049"/>
    </source>
</evidence>
<evidence type="ECO:0000256" key="16">
    <source>
        <dbReference type="SAM" id="SignalP"/>
    </source>
</evidence>
<comment type="similarity">
    <text evidence="2">Belongs to the patched family.</text>
</comment>
<feature type="transmembrane region" description="Helical" evidence="15">
    <location>
        <begin position="1125"/>
        <end position="1142"/>
    </location>
</feature>
<feature type="transmembrane region" description="Helical" evidence="15">
    <location>
        <begin position="851"/>
        <end position="869"/>
    </location>
</feature>
<evidence type="ECO:0000256" key="10">
    <source>
        <dbReference type="ARBA" id="ARBA00023157"/>
    </source>
</evidence>
<keyword evidence="5 15" id="KW-0812">Transmembrane</keyword>
<evidence type="ECO:0000256" key="11">
    <source>
        <dbReference type="ARBA" id="ARBA00023166"/>
    </source>
</evidence>
<feature type="transmembrane region" description="Helical" evidence="15">
    <location>
        <begin position="330"/>
        <end position="350"/>
    </location>
</feature>
<feature type="transmembrane region" description="Helical" evidence="15">
    <location>
        <begin position="1072"/>
        <end position="1091"/>
    </location>
</feature>
<evidence type="ECO:0000313" key="18">
    <source>
        <dbReference type="EMBL" id="MBC1170240.1"/>
    </source>
</evidence>
<keyword evidence="11" id="KW-1207">Sterol metabolism</keyword>
<comment type="catalytic activity">
    <reaction evidence="14">
        <text>cholesterol(in) = cholesterol(out)</text>
        <dbReference type="Rhea" id="RHEA:39747"/>
        <dbReference type="ChEBI" id="CHEBI:16113"/>
    </reaction>
</comment>
<dbReference type="FunFam" id="1.20.1640.10:FF:000008">
    <property type="entry name" value="NPC intracellular cholesterol transporter 1"/>
    <property type="match status" value="1"/>
</dbReference>
<name>A0A7G3ABJ9_LUTLO</name>
<evidence type="ECO:0000256" key="5">
    <source>
        <dbReference type="ARBA" id="ARBA00022692"/>
    </source>
</evidence>
<dbReference type="PANTHER" id="PTHR45727:SF6">
    <property type="entry name" value="NPC INTRACELLULAR CHOLESTEROL TRANSPORTER 1 HOMOLOG 1B"/>
    <property type="match status" value="1"/>
</dbReference>